<dbReference type="InterPro" id="IPR000073">
    <property type="entry name" value="AB_hydrolase_1"/>
</dbReference>
<dbReference type="InterPro" id="IPR029058">
    <property type="entry name" value="AB_hydrolase_fold"/>
</dbReference>
<evidence type="ECO:0000313" key="4">
    <source>
        <dbReference type="Proteomes" id="UP000219642"/>
    </source>
</evidence>
<feature type="domain" description="AB hydrolase-1" evidence="2">
    <location>
        <begin position="75"/>
        <end position="205"/>
    </location>
</feature>
<keyword evidence="4" id="KW-1185">Reference proteome</keyword>
<evidence type="ECO:0000259" key="2">
    <source>
        <dbReference type="Pfam" id="PF00561"/>
    </source>
</evidence>
<sequence length="347" mass="37576">MSSIENPQRRLLLQATAASLAALELGLNALPAHASAPPAALTAAPRNLTPLPPIKQIDAGVLNIGYIDTGPVNGKPVLLLHGWPYDIYSFADVIPRLTRAGFRVLVPWLRGYGSTTFLSADTPRNGQQAALAVDAIAFLDALDIKQAVIGGFDWGARTANILAALWPQRCKGLVPVSGYLIGSQQANKKPLPPAAELAWWYQFYFATERGEAGYREHTDAFAKLIWRTASPQWRFSDAEFARSAQALHNADHVAITLHNYRWRLGIVSGEHRFDALEQQLAKAPVITVPTITLEGDANGAPHPDPASYAGKFSGRYQHRTATGGIGHNLPQEAPAFFAQALIDIARA</sequence>
<reference evidence="3 4" key="1">
    <citation type="submission" date="2017-06" db="EMBL/GenBank/DDBJ databases">
        <title>Draft genome sequence of nitrogen-fixing Kosakonia pseudosacchari strain NN143 isolated from sugarcane roots.</title>
        <authorList>
            <person name="Li Y."/>
            <person name="Li S."/>
            <person name="Lin L."/>
            <person name="Wu X."/>
            <person name="Yang L."/>
            <person name="Li Y."/>
            <person name="An Q."/>
        </authorList>
    </citation>
    <scope>NUCLEOTIDE SEQUENCE [LARGE SCALE GENOMIC DNA]</scope>
    <source>
        <strain evidence="3 4">NN143</strain>
    </source>
</reference>
<accession>A0ABX4IKQ9</accession>
<dbReference type="Proteomes" id="UP000219642">
    <property type="component" value="Unassembled WGS sequence"/>
</dbReference>
<dbReference type="InterPro" id="IPR006311">
    <property type="entry name" value="TAT_signal"/>
</dbReference>
<protein>
    <submittedName>
        <fullName evidence="3">Alpha/beta hydrolase</fullName>
    </submittedName>
</protein>
<name>A0ABX4IKQ9_9ENTR</name>
<dbReference type="PRINTS" id="PR00412">
    <property type="entry name" value="EPOXHYDRLASE"/>
</dbReference>
<evidence type="ECO:0000313" key="3">
    <source>
        <dbReference type="EMBL" id="PDO84179.1"/>
    </source>
</evidence>
<keyword evidence="3" id="KW-0378">Hydrolase</keyword>
<dbReference type="InterPro" id="IPR000639">
    <property type="entry name" value="Epox_hydrolase-like"/>
</dbReference>
<dbReference type="EMBL" id="NITV01000010">
    <property type="protein sequence ID" value="PDO84179.1"/>
    <property type="molecule type" value="Genomic_DNA"/>
</dbReference>
<feature type="signal peptide" evidence="1">
    <location>
        <begin position="1"/>
        <end position="34"/>
    </location>
</feature>
<feature type="chain" id="PRO_5045186259" evidence="1">
    <location>
        <begin position="35"/>
        <end position="347"/>
    </location>
</feature>
<dbReference type="RefSeq" id="WP_097401516.1">
    <property type="nucleotide sequence ID" value="NZ_CP158850.1"/>
</dbReference>
<organism evidence="3 4">
    <name type="scientific">Kosakonia pseudosacchari</name>
    <dbReference type="NCBI Taxonomy" id="1646340"/>
    <lineage>
        <taxon>Bacteria</taxon>
        <taxon>Pseudomonadati</taxon>
        <taxon>Pseudomonadota</taxon>
        <taxon>Gammaproteobacteria</taxon>
        <taxon>Enterobacterales</taxon>
        <taxon>Enterobacteriaceae</taxon>
        <taxon>Kosakonia</taxon>
    </lineage>
</organism>
<evidence type="ECO:0000256" key="1">
    <source>
        <dbReference type="SAM" id="SignalP"/>
    </source>
</evidence>
<dbReference type="Pfam" id="PF00561">
    <property type="entry name" value="Abhydrolase_1"/>
    <property type="match status" value="1"/>
</dbReference>
<dbReference type="PROSITE" id="PS51318">
    <property type="entry name" value="TAT"/>
    <property type="match status" value="1"/>
</dbReference>
<proteinExistence type="predicted"/>
<keyword evidence="1" id="KW-0732">Signal</keyword>
<dbReference type="GO" id="GO:0016787">
    <property type="term" value="F:hydrolase activity"/>
    <property type="evidence" value="ECO:0007669"/>
    <property type="project" value="UniProtKB-KW"/>
</dbReference>
<dbReference type="SUPFAM" id="SSF53474">
    <property type="entry name" value="alpha/beta-Hydrolases"/>
    <property type="match status" value="1"/>
</dbReference>
<dbReference type="Gene3D" id="3.40.50.1820">
    <property type="entry name" value="alpha/beta hydrolase"/>
    <property type="match status" value="1"/>
</dbReference>
<gene>
    <name evidence="3" type="ORF">BK796_17920</name>
</gene>
<dbReference type="PANTHER" id="PTHR43798">
    <property type="entry name" value="MONOACYLGLYCEROL LIPASE"/>
    <property type="match status" value="1"/>
</dbReference>
<comment type="caution">
    <text evidence="3">The sequence shown here is derived from an EMBL/GenBank/DDBJ whole genome shotgun (WGS) entry which is preliminary data.</text>
</comment>
<dbReference type="InterPro" id="IPR050266">
    <property type="entry name" value="AB_hydrolase_sf"/>
</dbReference>